<evidence type="ECO:0008006" key="7">
    <source>
        <dbReference type="Google" id="ProtNLM"/>
    </source>
</evidence>
<dbReference type="SMART" id="SM00408">
    <property type="entry name" value="IGc2"/>
    <property type="match status" value="2"/>
</dbReference>
<dbReference type="Pfam" id="PF13927">
    <property type="entry name" value="Ig_3"/>
    <property type="match status" value="1"/>
</dbReference>
<feature type="domain" description="Immunoglobulin" evidence="4">
    <location>
        <begin position="245"/>
        <end position="348"/>
    </location>
</feature>
<organism evidence="5 6">
    <name type="scientific">Cyprinus carpio carpio</name>
    <dbReference type="NCBI Taxonomy" id="630221"/>
    <lineage>
        <taxon>Eukaryota</taxon>
        <taxon>Metazoa</taxon>
        <taxon>Chordata</taxon>
        <taxon>Craniata</taxon>
        <taxon>Vertebrata</taxon>
        <taxon>Euteleostomi</taxon>
        <taxon>Actinopterygii</taxon>
        <taxon>Neopterygii</taxon>
        <taxon>Teleostei</taxon>
        <taxon>Ostariophysi</taxon>
        <taxon>Cypriniformes</taxon>
        <taxon>Cyprinidae</taxon>
        <taxon>Cyprininae</taxon>
        <taxon>Cyprinus</taxon>
    </lineage>
</organism>
<keyword evidence="1" id="KW-1133">Transmembrane helix</keyword>
<dbReference type="AlphaFoldDB" id="A0A9J7ZPK0"/>
<reference evidence="5" key="1">
    <citation type="submission" date="2025-08" db="UniProtKB">
        <authorList>
            <consortium name="Ensembl"/>
        </authorList>
    </citation>
    <scope>IDENTIFICATION</scope>
</reference>
<dbReference type="Gene3D" id="2.60.40.10">
    <property type="entry name" value="Immunoglobulins"/>
    <property type="match status" value="4"/>
</dbReference>
<proteinExistence type="predicted"/>
<feature type="signal peptide" evidence="2">
    <location>
        <begin position="1"/>
        <end position="22"/>
    </location>
</feature>
<evidence type="ECO:0000259" key="4">
    <source>
        <dbReference type="SMART" id="SM00409"/>
    </source>
</evidence>
<dbReference type="Pfam" id="PF07686">
    <property type="entry name" value="V-set"/>
    <property type="match status" value="1"/>
</dbReference>
<feature type="chain" id="PRO_5039929695" description="Ig-like domain-containing protein" evidence="2">
    <location>
        <begin position="23"/>
        <end position="509"/>
    </location>
</feature>
<evidence type="ECO:0000313" key="5">
    <source>
        <dbReference type="Ensembl" id="ENSCCRP00000134302.1"/>
    </source>
</evidence>
<keyword evidence="1" id="KW-0472">Membrane</keyword>
<dbReference type="OMA" id="IMNCAFL"/>
<dbReference type="InterPro" id="IPR013783">
    <property type="entry name" value="Ig-like_fold"/>
</dbReference>
<dbReference type="SUPFAM" id="SSF48726">
    <property type="entry name" value="Immunoglobulin"/>
    <property type="match status" value="4"/>
</dbReference>
<protein>
    <recommendedName>
        <fullName evidence="7">Ig-like domain-containing protein</fullName>
    </recommendedName>
</protein>
<feature type="domain" description="Immunoglobulin subtype 2" evidence="3">
    <location>
        <begin position="31"/>
        <end position="115"/>
    </location>
</feature>
<evidence type="ECO:0000256" key="1">
    <source>
        <dbReference type="SAM" id="Phobius"/>
    </source>
</evidence>
<dbReference type="Proteomes" id="UP001108240">
    <property type="component" value="Unplaced"/>
</dbReference>
<feature type="domain" description="Immunoglobulin" evidence="4">
    <location>
        <begin position="25"/>
        <end position="126"/>
    </location>
</feature>
<keyword evidence="1" id="KW-0812">Transmembrane</keyword>
<feature type="domain" description="Immunoglobulin" evidence="4">
    <location>
        <begin position="133"/>
        <end position="236"/>
    </location>
</feature>
<feature type="domain" description="Immunoglobulin" evidence="4">
    <location>
        <begin position="358"/>
        <end position="458"/>
    </location>
</feature>
<dbReference type="InterPro" id="IPR036179">
    <property type="entry name" value="Ig-like_dom_sf"/>
</dbReference>
<feature type="transmembrane region" description="Helical" evidence="1">
    <location>
        <begin position="465"/>
        <end position="492"/>
    </location>
</feature>
<dbReference type="InterPro" id="IPR003598">
    <property type="entry name" value="Ig_sub2"/>
</dbReference>
<dbReference type="PANTHER" id="PTHR21063">
    <property type="entry name" value="LFA-3"/>
    <property type="match status" value="1"/>
</dbReference>
<name>A0A9J7ZPK0_CYPCA</name>
<dbReference type="GeneTree" id="ENSGT01050000244806"/>
<dbReference type="SMART" id="SM00409">
    <property type="entry name" value="IG"/>
    <property type="match status" value="4"/>
</dbReference>
<dbReference type="Ensembl" id="ENSCCRT00000179702.1">
    <property type="protein sequence ID" value="ENSCCRP00000134302.1"/>
    <property type="gene ID" value="ENSCCRG00000043909.2"/>
</dbReference>
<feature type="domain" description="Immunoglobulin subtype 2" evidence="3">
    <location>
        <begin position="139"/>
        <end position="225"/>
    </location>
</feature>
<sequence>MKNVSNLLSLLTYLSLLFGVSGVDTDEVSVMEGDSVTLKCHINHKEDIMWYFNNIPIAEITGHQGKICTDIRCDNRAERFRNRLKLDHQTGSLTITNIRTTDSGEYDVLISSKNHGGGGSYSVVVRGVSGVDKDEVSVMEGDSVTLHTGVKTNQQEKIKWYFNDIRIAQISVDQSKICTDVQCNEGTERFRGRLKLDKQTGSLTITNIRTLDAGLYKLQIINSRSSIVKRLSFTVASSSDVDTDGESVSVMEGDSVILNTNVKTNQQERIKCFFNDIRIAQINGDLSKVCTDDQCNEGNDRFRERLKLDHQTGSLTIMNITNTDSGLYLLEIISDRISIVKNFTAVVQGVPAADRDKMIRKSVKEGESVTLEVGEIKKKNHSMVWYFNDSLIAKIIEDSSEICADVKCKEIFRDRLKLDHQNGSLTIVNTRTTDSGEYKLQISSSRFSIIRSFIVSVIAVLAGNYVAVAVVVPLLIAAAAAAAAAAAVAAVVNYRAHDRRREPCRRCFP</sequence>
<keyword evidence="6" id="KW-1185">Reference proteome</keyword>
<dbReference type="InterPro" id="IPR013106">
    <property type="entry name" value="Ig_V-set"/>
</dbReference>
<reference evidence="5" key="2">
    <citation type="submission" date="2025-09" db="UniProtKB">
        <authorList>
            <consortium name="Ensembl"/>
        </authorList>
    </citation>
    <scope>IDENTIFICATION</scope>
</reference>
<dbReference type="InterPro" id="IPR003599">
    <property type="entry name" value="Ig_sub"/>
</dbReference>
<accession>A0A9J7ZPK0</accession>
<evidence type="ECO:0000256" key="2">
    <source>
        <dbReference type="SAM" id="SignalP"/>
    </source>
</evidence>
<keyword evidence="2" id="KW-0732">Signal</keyword>
<dbReference type="PANTHER" id="PTHR21063:SF4">
    <property type="entry name" value="CD48 ANTIGEN-RELATED"/>
    <property type="match status" value="1"/>
</dbReference>
<evidence type="ECO:0000313" key="6">
    <source>
        <dbReference type="Proteomes" id="UP001108240"/>
    </source>
</evidence>
<evidence type="ECO:0000259" key="3">
    <source>
        <dbReference type="SMART" id="SM00408"/>
    </source>
</evidence>